<keyword evidence="1 5" id="KW-0418">Kinase</keyword>
<dbReference type="OrthoDB" id="20783at2759"/>
<keyword evidence="3" id="KW-0732">Signal</keyword>
<protein>
    <submittedName>
        <fullName evidence="5">Phosphatidylinositol-5-phosphate 4-kinase type-2 beta</fullName>
    </submittedName>
</protein>
<feature type="region of interest" description="Disordered" evidence="2">
    <location>
        <begin position="191"/>
        <end position="222"/>
    </location>
</feature>
<accession>A0A0J7KGU4</accession>
<evidence type="ECO:0000259" key="4">
    <source>
        <dbReference type="PROSITE" id="PS51455"/>
    </source>
</evidence>
<dbReference type="InterPro" id="IPR027483">
    <property type="entry name" value="PInositol-4-P-4/5-kinase_C_sf"/>
</dbReference>
<dbReference type="GO" id="GO:0005524">
    <property type="term" value="F:ATP binding"/>
    <property type="evidence" value="ECO:0007669"/>
    <property type="project" value="UniProtKB-UniRule"/>
</dbReference>
<keyword evidence="1" id="KW-0547">Nucleotide-binding</keyword>
<reference evidence="5 6" key="1">
    <citation type="submission" date="2015-04" db="EMBL/GenBank/DDBJ databases">
        <title>Lasius niger genome sequencing.</title>
        <authorList>
            <person name="Konorov E.A."/>
            <person name="Nikitin M.A."/>
            <person name="Kirill M.V."/>
            <person name="Chang P."/>
        </authorList>
    </citation>
    <scope>NUCLEOTIDE SEQUENCE [LARGE SCALE GENOMIC DNA]</scope>
    <source>
        <tissue evidence="5">Whole</tissue>
    </source>
</reference>
<dbReference type="PANTHER" id="PTHR23086:SF8">
    <property type="entry name" value="PHOSPHATIDYLINOSITOL 5-PHOSPHATE 4-KINASE, ISOFORM A"/>
    <property type="match status" value="1"/>
</dbReference>
<feature type="compositionally biased region" description="Acidic residues" evidence="2">
    <location>
        <begin position="199"/>
        <end position="212"/>
    </location>
</feature>
<dbReference type="Gene3D" id="3.30.810.10">
    <property type="entry name" value="2-Layer Sandwich"/>
    <property type="match status" value="1"/>
</dbReference>
<dbReference type="SMART" id="SM00330">
    <property type="entry name" value="PIPKc"/>
    <property type="match status" value="1"/>
</dbReference>
<dbReference type="STRING" id="67767.A0A0J7KGU4"/>
<dbReference type="EMBL" id="LBMM01007711">
    <property type="protein sequence ID" value="KMQ89497.1"/>
    <property type="molecule type" value="Genomic_DNA"/>
</dbReference>
<dbReference type="AlphaFoldDB" id="A0A0J7KGU4"/>
<comment type="caution">
    <text evidence="5">The sequence shown here is derived from an EMBL/GenBank/DDBJ whole genome shotgun (WGS) entry which is preliminary data.</text>
</comment>
<keyword evidence="6" id="KW-1185">Reference proteome</keyword>
<keyword evidence="1" id="KW-0808">Transferase</keyword>
<dbReference type="GO" id="GO:0005886">
    <property type="term" value="C:plasma membrane"/>
    <property type="evidence" value="ECO:0007669"/>
    <property type="project" value="TreeGrafter"/>
</dbReference>
<evidence type="ECO:0000256" key="1">
    <source>
        <dbReference type="PROSITE-ProRule" id="PRU00781"/>
    </source>
</evidence>
<feature type="signal peptide" evidence="3">
    <location>
        <begin position="1"/>
        <end position="26"/>
    </location>
</feature>
<organism evidence="5 6">
    <name type="scientific">Lasius niger</name>
    <name type="common">Black garden ant</name>
    <dbReference type="NCBI Taxonomy" id="67767"/>
    <lineage>
        <taxon>Eukaryota</taxon>
        <taxon>Metazoa</taxon>
        <taxon>Ecdysozoa</taxon>
        <taxon>Arthropoda</taxon>
        <taxon>Hexapoda</taxon>
        <taxon>Insecta</taxon>
        <taxon>Pterygota</taxon>
        <taxon>Neoptera</taxon>
        <taxon>Endopterygota</taxon>
        <taxon>Hymenoptera</taxon>
        <taxon>Apocrita</taxon>
        <taxon>Aculeata</taxon>
        <taxon>Formicoidea</taxon>
        <taxon>Formicidae</taxon>
        <taxon>Formicinae</taxon>
        <taxon>Lasius</taxon>
        <taxon>Lasius</taxon>
    </lineage>
</organism>
<dbReference type="InterPro" id="IPR002498">
    <property type="entry name" value="PInositol-4-P-4/5-kinase_core"/>
</dbReference>
<dbReference type="Gene3D" id="3.30.800.10">
    <property type="entry name" value="Phosphatidylinositol Phosphate Kinase II Beta"/>
    <property type="match status" value="1"/>
</dbReference>
<dbReference type="InterPro" id="IPR027484">
    <property type="entry name" value="PInositol-4-P-5-kinase_N"/>
</dbReference>
<gene>
    <name evidence="5" type="ORF">RF55_10874</name>
</gene>
<feature type="chain" id="PRO_5005290025" evidence="3">
    <location>
        <begin position="27"/>
        <end position="350"/>
    </location>
</feature>
<evidence type="ECO:0000256" key="2">
    <source>
        <dbReference type="SAM" id="MobiDB-lite"/>
    </source>
</evidence>
<dbReference type="GO" id="GO:0016309">
    <property type="term" value="F:1-phosphatidylinositol-5-phosphate 4-kinase activity"/>
    <property type="evidence" value="ECO:0007669"/>
    <property type="project" value="TreeGrafter"/>
</dbReference>
<dbReference type="PANTHER" id="PTHR23086">
    <property type="entry name" value="PHOSPHATIDYLINOSITOL-4-PHOSPHATE 5-KINASE"/>
    <property type="match status" value="1"/>
</dbReference>
<evidence type="ECO:0000313" key="6">
    <source>
        <dbReference type="Proteomes" id="UP000036403"/>
    </source>
</evidence>
<dbReference type="Pfam" id="PF01504">
    <property type="entry name" value="PIP5K"/>
    <property type="match status" value="1"/>
</dbReference>
<dbReference type="GO" id="GO:0016308">
    <property type="term" value="F:1-phosphatidylinositol-4-phosphate 5-kinase activity"/>
    <property type="evidence" value="ECO:0007669"/>
    <property type="project" value="TreeGrafter"/>
</dbReference>
<dbReference type="GO" id="GO:0046854">
    <property type="term" value="P:phosphatidylinositol phosphate biosynthetic process"/>
    <property type="evidence" value="ECO:0007669"/>
    <property type="project" value="TreeGrafter"/>
</dbReference>
<dbReference type="InterPro" id="IPR023610">
    <property type="entry name" value="PInositol-4/5-P-5/4-kinase"/>
</dbReference>
<keyword evidence="1" id="KW-0067">ATP-binding</keyword>
<dbReference type="Proteomes" id="UP000036403">
    <property type="component" value="Unassembled WGS sequence"/>
</dbReference>
<dbReference type="SUPFAM" id="SSF56104">
    <property type="entry name" value="SAICAR synthase-like"/>
    <property type="match status" value="1"/>
</dbReference>
<feature type="domain" description="PIPK" evidence="4">
    <location>
        <begin position="1"/>
        <end position="350"/>
    </location>
</feature>
<sequence length="350" mass="39028">MKRLISTAMRTVMIMVILLRSQPVLDDSSGKSGAKFYQSYDKLFIIKTLTSEEVERMHSFLKHYHPYIVERHGKTLLPQYLGMYRLTVDGVEHYVVAIRNVFSNHLTTHKKFDLKGSTVDREASDKEKEKDLPTYKDNDFVKEGMKIYIGEEAKAKLIETLTADVDFLTRLHLMDYSLLLGLHDCARAEQESRERAEREDDEDNHEEEDDSESGSGLESRGPMGDRLWGWSGVGHAVTSMATPPESPHAALMRDTSLQYEDAIIPELDIYAIPSKEANAAAAAMNNNAQASNKSSNAAILSLLNSSPANLAQQKVQPRKISLNASIPSRVFSHGSVINVPSTTGQVCLVT</sequence>
<evidence type="ECO:0000313" key="5">
    <source>
        <dbReference type="EMBL" id="KMQ89497.1"/>
    </source>
</evidence>
<dbReference type="PROSITE" id="PS51455">
    <property type="entry name" value="PIPK"/>
    <property type="match status" value="1"/>
</dbReference>
<name>A0A0J7KGU4_LASNI</name>
<proteinExistence type="predicted"/>
<evidence type="ECO:0000256" key="3">
    <source>
        <dbReference type="SAM" id="SignalP"/>
    </source>
</evidence>
<dbReference type="PaxDb" id="67767-A0A0J7KGU4"/>